<evidence type="ECO:0000256" key="14">
    <source>
        <dbReference type="PROSITE-ProRule" id="PRU00110"/>
    </source>
</evidence>
<sequence>MEEALKESEARFRTMADSAPVLLWVSDTNALRTFFNQTWLNFTGRTLEQELGHGWAEGVHPEDLQNSLDTYFRAFATQQSFEMEFRLRRYDGEYRWILDTGIPRFNSDGSFAGFIGSCVDISERQAALRERKLAEASLRRQALTFENMHDGVIITDLKGNIVDWNPAAERIFGYSKADVLGKTPSILNKPEQNTTLTAAIVEELNHQGRWSGEIVFIRKDGNERICETTILPLHDEQGQTFATIGVNHDITERKRAEAALRESEERWQLVIEANQDAIWDWNIITNQTFRSAKWAELVGEPDHQLIISYDDWVKSIHPDDFDWVIAIQQEYLSRQIPNYIVEYRLRCHDGSYKWVLVHAIAQWDQQGNPVRMVGSTKDITERVKAQETLQRQLHRTLLLEQITHKIRQSLDTKEIFQTAATQIGQAFGVSRCLIHSYISDPTPRIPIVAEYVVSGYSSMLNMEIPMIDNPHVQQLMAQDTAMSNDQPLCIYTSPDVEVNGLPAVTESNCEEIGLKSMLSVRTSYQGQPNGAISLHQCNHFRQWTPDEIELLEAVASQLGIALAQAHLLEQETHRREELTWKNFALEQAKRQAEAANRAKSEFLAMMSHEIRTPMNAVIGMTELLLNTELTSQQQDLVETVRTSGDALLTIINDILDFSKIESGKLELEKQPFDLKACVEQVIDILAPKAAQKDIALAYLIYPQVPVQIVGDLTRVRQILMNLLNNAIKFTKEGEVVLSVRAKQLELGIKDWQYLDKNSHPNQILKKISTQSPVPSTQSPVPSPQYSVPSTQILFSIEDTGIGIPPEKMERLFQPFTQADASMTRQYGGTGLGLVISKRLGDMMGGSLWVESQGCVGGNPSLGWQGEKLVCSTHSFPGSTFYFTITVPVVANPQPGESHIYLAQLAAKRLLIVDNNPTTRKILSLQAEFRQMQVLTAKSGEEALALMSKETQFDIAIVDMQIPQMHNFTLVREICKLPGYQNLPLVILTSLGKSEIRSDFDDIEFVTYLSKPIKQSQLYNVLAQALGDQPLLTTVSRPHPPETASFLVKRVPLRILLAEDTAMNQKVALLMLRKIGYQADVAANGLEVLQALQQKPYDIVLMDVNMPVMDGLEASRRICQEWEVSSRPYIIAMTANAMRGDREACLAAGMNDYISKPVQIKELTQALSKCQVRLSSKLTSQTQQATDTSFQSTLGEKQNFTKLKTQNLEHVTIDVKILDSLRDMLGGDTMAFAELINCYLTETPKLIKNIKAGVTNQDAQAVWKNAHNLKSSSASVGAALLAQLCKQLEIQGQRNNLQGSLEIYLRLHKEFEQVKTALQTELEKLEQ</sequence>
<dbReference type="PRINTS" id="PR00344">
    <property type="entry name" value="BCTRLSENSOR"/>
</dbReference>
<dbReference type="CDD" id="cd00130">
    <property type="entry name" value="PAS"/>
    <property type="match status" value="3"/>
</dbReference>
<feature type="domain" description="Response regulatory" evidence="17">
    <location>
        <begin position="1053"/>
        <end position="1170"/>
    </location>
</feature>
<dbReference type="InterPro" id="IPR003594">
    <property type="entry name" value="HATPase_dom"/>
</dbReference>
<evidence type="ECO:0000313" key="21">
    <source>
        <dbReference type="EMBL" id="MBH8560784.1"/>
    </source>
</evidence>
<evidence type="ECO:0000256" key="3">
    <source>
        <dbReference type="ARBA" id="ARBA00012438"/>
    </source>
</evidence>
<dbReference type="InterPro" id="IPR035965">
    <property type="entry name" value="PAS-like_dom_sf"/>
</dbReference>
<dbReference type="FunFam" id="3.30.450.20:FF:000099">
    <property type="entry name" value="Sensory box sensor histidine kinase"/>
    <property type="match status" value="1"/>
</dbReference>
<dbReference type="NCBIfam" id="TIGR00229">
    <property type="entry name" value="sensory_box"/>
    <property type="match status" value="3"/>
</dbReference>
<feature type="modified residue" description="4-aspartylphosphate" evidence="15">
    <location>
        <position position="958"/>
    </location>
</feature>
<feature type="domain" description="PAC" evidence="19">
    <location>
        <begin position="210"/>
        <end position="262"/>
    </location>
</feature>
<evidence type="ECO:0000313" key="22">
    <source>
        <dbReference type="Proteomes" id="UP000632766"/>
    </source>
</evidence>
<dbReference type="InterPro" id="IPR000014">
    <property type="entry name" value="PAS"/>
</dbReference>
<evidence type="ECO:0000256" key="9">
    <source>
        <dbReference type="ARBA" id="ARBA00022777"/>
    </source>
</evidence>
<dbReference type="GO" id="GO:0000155">
    <property type="term" value="F:phosphorelay sensor kinase activity"/>
    <property type="evidence" value="ECO:0007669"/>
    <property type="project" value="InterPro"/>
</dbReference>
<dbReference type="Gene3D" id="3.40.50.2300">
    <property type="match status" value="2"/>
</dbReference>
<keyword evidence="5 15" id="KW-0597">Phosphoprotein</keyword>
<dbReference type="Pfam" id="PF01590">
    <property type="entry name" value="GAF"/>
    <property type="match status" value="1"/>
</dbReference>
<feature type="modified residue" description="4-aspartylphosphate" evidence="15">
    <location>
        <position position="1102"/>
    </location>
</feature>
<dbReference type="Gene3D" id="3.30.565.10">
    <property type="entry name" value="Histidine kinase-like ATPase, C-terminal domain"/>
    <property type="match status" value="1"/>
</dbReference>
<keyword evidence="11" id="KW-1133">Transmembrane helix</keyword>
<dbReference type="EC" id="2.7.13.3" evidence="3"/>
<dbReference type="CDD" id="cd17546">
    <property type="entry name" value="REC_hyHK_CKI1_RcsC-like"/>
    <property type="match status" value="1"/>
</dbReference>
<feature type="domain" description="Response regulatory" evidence="17">
    <location>
        <begin position="908"/>
        <end position="1025"/>
    </location>
</feature>
<evidence type="ECO:0000256" key="8">
    <source>
        <dbReference type="ARBA" id="ARBA00022741"/>
    </source>
</evidence>
<dbReference type="SMART" id="SM00387">
    <property type="entry name" value="HATPase_c"/>
    <property type="match status" value="1"/>
</dbReference>
<dbReference type="PROSITE" id="PS50109">
    <property type="entry name" value="HIS_KIN"/>
    <property type="match status" value="1"/>
</dbReference>
<dbReference type="InterPro" id="IPR011006">
    <property type="entry name" value="CheY-like_superfamily"/>
</dbReference>
<dbReference type="InterPro" id="IPR029016">
    <property type="entry name" value="GAF-like_dom_sf"/>
</dbReference>
<dbReference type="InterPro" id="IPR003661">
    <property type="entry name" value="HisK_dim/P_dom"/>
</dbReference>
<keyword evidence="22" id="KW-1185">Reference proteome</keyword>
<dbReference type="CDD" id="cd00082">
    <property type="entry name" value="HisKA"/>
    <property type="match status" value="1"/>
</dbReference>
<dbReference type="FunFam" id="1.10.287.130:FF:000004">
    <property type="entry name" value="Ethylene receptor 1"/>
    <property type="match status" value="1"/>
</dbReference>
<dbReference type="InterPro" id="IPR036890">
    <property type="entry name" value="HATPase_C_sf"/>
</dbReference>
<dbReference type="CDD" id="cd00088">
    <property type="entry name" value="HPT"/>
    <property type="match status" value="1"/>
</dbReference>
<keyword evidence="7" id="KW-0812">Transmembrane</keyword>
<dbReference type="Pfam" id="PF01627">
    <property type="entry name" value="Hpt"/>
    <property type="match status" value="1"/>
</dbReference>
<keyword evidence="13" id="KW-0472">Membrane</keyword>
<dbReference type="Pfam" id="PF02518">
    <property type="entry name" value="HATPase_c"/>
    <property type="match status" value="1"/>
</dbReference>
<evidence type="ECO:0000259" key="18">
    <source>
        <dbReference type="PROSITE" id="PS50112"/>
    </source>
</evidence>
<dbReference type="InterPro" id="IPR003018">
    <property type="entry name" value="GAF"/>
</dbReference>
<dbReference type="InterPro" id="IPR004358">
    <property type="entry name" value="Sig_transdc_His_kin-like_C"/>
</dbReference>
<evidence type="ECO:0000256" key="13">
    <source>
        <dbReference type="ARBA" id="ARBA00023136"/>
    </source>
</evidence>
<dbReference type="SMART" id="SM00073">
    <property type="entry name" value="HPT"/>
    <property type="match status" value="1"/>
</dbReference>
<feature type="domain" description="HPt" evidence="20">
    <location>
        <begin position="1227"/>
        <end position="1326"/>
    </location>
</feature>
<evidence type="ECO:0000256" key="10">
    <source>
        <dbReference type="ARBA" id="ARBA00022840"/>
    </source>
</evidence>
<dbReference type="PROSITE" id="PS50112">
    <property type="entry name" value="PAS"/>
    <property type="match status" value="2"/>
</dbReference>
<feature type="domain" description="PAC" evidence="19">
    <location>
        <begin position="81"/>
        <end position="133"/>
    </location>
</feature>
<dbReference type="Gene3D" id="1.20.120.160">
    <property type="entry name" value="HPT domain"/>
    <property type="match status" value="1"/>
</dbReference>
<feature type="modified residue" description="Phosphohistidine" evidence="14">
    <location>
        <position position="1266"/>
    </location>
</feature>
<evidence type="ECO:0000256" key="15">
    <source>
        <dbReference type="PROSITE-ProRule" id="PRU00169"/>
    </source>
</evidence>
<dbReference type="Pfam" id="PF00512">
    <property type="entry name" value="HisKA"/>
    <property type="match status" value="1"/>
</dbReference>
<dbReference type="GO" id="GO:0006355">
    <property type="term" value="P:regulation of DNA-templated transcription"/>
    <property type="evidence" value="ECO:0007669"/>
    <property type="project" value="InterPro"/>
</dbReference>
<dbReference type="PROSITE" id="PS50894">
    <property type="entry name" value="HPT"/>
    <property type="match status" value="1"/>
</dbReference>
<dbReference type="Gene3D" id="3.30.450.40">
    <property type="match status" value="1"/>
</dbReference>
<dbReference type="Pfam" id="PF00072">
    <property type="entry name" value="Response_reg"/>
    <property type="match status" value="2"/>
</dbReference>
<dbReference type="InterPro" id="IPR013655">
    <property type="entry name" value="PAS_fold_3"/>
</dbReference>
<dbReference type="InterPro" id="IPR036097">
    <property type="entry name" value="HisK_dim/P_sf"/>
</dbReference>
<evidence type="ECO:0000256" key="2">
    <source>
        <dbReference type="ARBA" id="ARBA00004651"/>
    </source>
</evidence>
<accession>A0A8J7HQU5</accession>
<dbReference type="PANTHER" id="PTHR45339">
    <property type="entry name" value="HYBRID SIGNAL TRANSDUCTION HISTIDINE KINASE J"/>
    <property type="match status" value="1"/>
</dbReference>
<feature type="domain" description="PAS" evidence="18">
    <location>
        <begin position="8"/>
        <end position="78"/>
    </location>
</feature>
<keyword evidence="4" id="KW-1003">Cell membrane</keyword>
<proteinExistence type="predicted"/>
<dbReference type="InterPro" id="IPR036641">
    <property type="entry name" value="HPT_dom_sf"/>
</dbReference>
<dbReference type="InterPro" id="IPR001789">
    <property type="entry name" value="Sig_transdc_resp-reg_receiver"/>
</dbReference>
<dbReference type="InterPro" id="IPR005467">
    <property type="entry name" value="His_kinase_dom"/>
</dbReference>
<dbReference type="Gene3D" id="1.10.287.130">
    <property type="match status" value="1"/>
</dbReference>
<comment type="caution">
    <text evidence="21">The sequence shown here is derived from an EMBL/GenBank/DDBJ whole genome shotgun (WGS) entry which is preliminary data.</text>
</comment>
<dbReference type="GO" id="GO:0005524">
    <property type="term" value="F:ATP binding"/>
    <property type="evidence" value="ECO:0007669"/>
    <property type="project" value="UniProtKB-KW"/>
</dbReference>
<dbReference type="Gene3D" id="3.30.450.20">
    <property type="entry name" value="PAS domain"/>
    <property type="match status" value="3"/>
</dbReference>
<dbReference type="CDD" id="cd00156">
    <property type="entry name" value="REC"/>
    <property type="match status" value="1"/>
</dbReference>
<evidence type="ECO:0000256" key="11">
    <source>
        <dbReference type="ARBA" id="ARBA00022989"/>
    </source>
</evidence>
<dbReference type="PANTHER" id="PTHR45339:SF1">
    <property type="entry name" value="HYBRID SIGNAL TRANSDUCTION HISTIDINE KINASE J"/>
    <property type="match status" value="1"/>
</dbReference>
<evidence type="ECO:0000256" key="4">
    <source>
        <dbReference type="ARBA" id="ARBA00022475"/>
    </source>
</evidence>
<dbReference type="SMART" id="SM00065">
    <property type="entry name" value="GAF"/>
    <property type="match status" value="1"/>
</dbReference>
<protein>
    <recommendedName>
        <fullName evidence="3">histidine kinase</fullName>
        <ecNumber evidence="3">2.7.13.3</ecNumber>
    </recommendedName>
</protein>
<dbReference type="SUPFAM" id="SSF55781">
    <property type="entry name" value="GAF domain-like"/>
    <property type="match status" value="1"/>
</dbReference>
<dbReference type="EMBL" id="JAECZC010000001">
    <property type="protein sequence ID" value="MBH8560784.1"/>
    <property type="molecule type" value="Genomic_DNA"/>
</dbReference>
<feature type="domain" description="PAS" evidence="18">
    <location>
        <begin position="137"/>
        <end position="207"/>
    </location>
</feature>
<gene>
    <name evidence="21" type="ORF">I8748_00965</name>
</gene>
<keyword evidence="9" id="KW-0418">Kinase</keyword>
<dbReference type="PROSITE" id="PS50110">
    <property type="entry name" value="RESPONSE_REGULATORY"/>
    <property type="match status" value="2"/>
</dbReference>
<dbReference type="SUPFAM" id="SSF47226">
    <property type="entry name" value="Histidine-containing phosphotransfer domain, HPT domain"/>
    <property type="match status" value="1"/>
</dbReference>
<dbReference type="Proteomes" id="UP000632766">
    <property type="component" value="Unassembled WGS sequence"/>
</dbReference>
<dbReference type="SMART" id="SM00388">
    <property type="entry name" value="HisKA"/>
    <property type="match status" value="1"/>
</dbReference>
<dbReference type="SUPFAM" id="SSF55785">
    <property type="entry name" value="PYP-like sensor domain (PAS domain)"/>
    <property type="match status" value="3"/>
</dbReference>
<evidence type="ECO:0000256" key="1">
    <source>
        <dbReference type="ARBA" id="ARBA00000085"/>
    </source>
</evidence>
<dbReference type="Pfam" id="PF08447">
    <property type="entry name" value="PAS_3"/>
    <property type="match status" value="2"/>
</dbReference>
<dbReference type="InterPro" id="IPR001610">
    <property type="entry name" value="PAC"/>
</dbReference>
<organism evidence="21 22">
    <name type="scientific">Amazonocrinis nigriterrae CENA67</name>
    <dbReference type="NCBI Taxonomy" id="2794033"/>
    <lineage>
        <taxon>Bacteria</taxon>
        <taxon>Bacillati</taxon>
        <taxon>Cyanobacteriota</taxon>
        <taxon>Cyanophyceae</taxon>
        <taxon>Nostocales</taxon>
        <taxon>Nostocaceae</taxon>
        <taxon>Amazonocrinis</taxon>
        <taxon>Amazonocrinis nigriterrae</taxon>
    </lineage>
</organism>
<keyword evidence="12" id="KW-0902">Two-component regulatory system</keyword>
<evidence type="ECO:0000256" key="6">
    <source>
        <dbReference type="ARBA" id="ARBA00022679"/>
    </source>
</evidence>
<keyword evidence="8" id="KW-0547">Nucleotide-binding</keyword>
<evidence type="ECO:0000259" key="20">
    <source>
        <dbReference type="PROSITE" id="PS50894"/>
    </source>
</evidence>
<dbReference type="InterPro" id="IPR000700">
    <property type="entry name" value="PAS-assoc_C"/>
</dbReference>
<reference evidence="21 22" key="1">
    <citation type="journal article" date="2021" name="Int. J. Syst. Evol. Microbiol.">
        <title>Amazonocrinis nigriterrae gen. nov., sp. nov., Atlanticothrix silvestris gen. nov., sp. nov. and Dendronalium phyllosphericum gen. nov., sp. nov., nostocacean cyanobacteria from Brazilian environments.</title>
        <authorList>
            <person name="Alvarenga D.O."/>
            <person name="Andreote A.P.D."/>
            <person name="Branco L.H.Z."/>
            <person name="Delbaje E."/>
            <person name="Cruz R.B."/>
            <person name="Varani A.M."/>
            <person name="Fiore M.F."/>
        </authorList>
    </citation>
    <scope>NUCLEOTIDE SEQUENCE [LARGE SCALE GENOMIC DNA]</scope>
    <source>
        <strain evidence="21 22">CENA67</strain>
    </source>
</reference>
<keyword evidence="6" id="KW-0808">Transferase</keyword>
<evidence type="ECO:0000256" key="7">
    <source>
        <dbReference type="ARBA" id="ARBA00022692"/>
    </source>
</evidence>
<evidence type="ECO:0000259" key="16">
    <source>
        <dbReference type="PROSITE" id="PS50109"/>
    </source>
</evidence>
<comment type="subcellular location">
    <subcellularLocation>
        <location evidence="2">Cell membrane</location>
        <topology evidence="2">Multi-pass membrane protein</topology>
    </subcellularLocation>
</comment>
<name>A0A8J7HQU5_9NOST</name>
<feature type="domain" description="PAC" evidence="19">
    <location>
        <begin position="339"/>
        <end position="391"/>
    </location>
</feature>
<comment type="catalytic activity">
    <reaction evidence="1">
        <text>ATP + protein L-histidine = ADP + protein N-phospho-L-histidine.</text>
        <dbReference type="EC" id="2.7.13.3"/>
    </reaction>
</comment>
<keyword evidence="10" id="KW-0067">ATP-binding</keyword>
<dbReference type="SUPFAM" id="SSF55874">
    <property type="entry name" value="ATPase domain of HSP90 chaperone/DNA topoisomerase II/histidine kinase"/>
    <property type="match status" value="1"/>
</dbReference>
<dbReference type="SUPFAM" id="SSF47384">
    <property type="entry name" value="Homodimeric domain of signal transducing histidine kinase"/>
    <property type="match status" value="1"/>
</dbReference>
<feature type="domain" description="Histidine kinase" evidence="16">
    <location>
        <begin position="605"/>
        <end position="852"/>
    </location>
</feature>
<evidence type="ECO:0000256" key="12">
    <source>
        <dbReference type="ARBA" id="ARBA00023012"/>
    </source>
</evidence>
<dbReference type="SMART" id="SM00091">
    <property type="entry name" value="PAS"/>
    <property type="match status" value="3"/>
</dbReference>
<dbReference type="SUPFAM" id="SSF52172">
    <property type="entry name" value="CheY-like"/>
    <property type="match status" value="2"/>
</dbReference>
<evidence type="ECO:0000259" key="19">
    <source>
        <dbReference type="PROSITE" id="PS50113"/>
    </source>
</evidence>
<dbReference type="CDD" id="cd16922">
    <property type="entry name" value="HATPase_EvgS-ArcB-TorS-like"/>
    <property type="match status" value="1"/>
</dbReference>
<dbReference type="SMART" id="SM00086">
    <property type="entry name" value="PAC"/>
    <property type="match status" value="3"/>
</dbReference>
<dbReference type="InterPro" id="IPR008207">
    <property type="entry name" value="Sig_transdc_His_kin_Hpt_dom"/>
</dbReference>
<evidence type="ECO:0000256" key="5">
    <source>
        <dbReference type="ARBA" id="ARBA00022553"/>
    </source>
</evidence>
<dbReference type="Pfam" id="PF13426">
    <property type="entry name" value="PAS_9"/>
    <property type="match status" value="1"/>
</dbReference>
<dbReference type="SMART" id="SM00448">
    <property type="entry name" value="REC"/>
    <property type="match status" value="2"/>
</dbReference>
<evidence type="ECO:0000259" key="17">
    <source>
        <dbReference type="PROSITE" id="PS50110"/>
    </source>
</evidence>
<dbReference type="PROSITE" id="PS50113">
    <property type="entry name" value="PAC"/>
    <property type="match status" value="3"/>
</dbReference>
<dbReference type="GO" id="GO:0005886">
    <property type="term" value="C:plasma membrane"/>
    <property type="evidence" value="ECO:0007669"/>
    <property type="project" value="UniProtKB-SubCell"/>
</dbReference>